<keyword evidence="7" id="KW-1185">Reference proteome</keyword>
<dbReference type="AlphaFoldDB" id="A0A1P8WFA9"/>
<evidence type="ECO:0000256" key="2">
    <source>
        <dbReference type="SAM" id="SignalP"/>
    </source>
</evidence>
<feature type="domain" description="Dipeptidylpeptidase IV N-terminal" evidence="4">
    <location>
        <begin position="330"/>
        <end position="580"/>
    </location>
</feature>
<dbReference type="GO" id="GO:0006508">
    <property type="term" value="P:proteolysis"/>
    <property type="evidence" value="ECO:0007669"/>
    <property type="project" value="InterPro"/>
</dbReference>
<reference evidence="6 7" key="1">
    <citation type="journal article" date="2016" name="Front. Microbiol.">
        <title>Fuerstia marisgermanicae gen. nov., sp. nov., an Unusual Member of the Phylum Planctomycetes from the German Wadden Sea.</title>
        <authorList>
            <person name="Kohn T."/>
            <person name="Heuer A."/>
            <person name="Jogler M."/>
            <person name="Vollmers J."/>
            <person name="Boedeker C."/>
            <person name="Bunk B."/>
            <person name="Rast P."/>
            <person name="Borchert D."/>
            <person name="Glockner I."/>
            <person name="Freese H.M."/>
            <person name="Klenk H.P."/>
            <person name="Overmann J."/>
            <person name="Kaster A.K."/>
            <person name="Rohde M."/>
            <person name="Wiegand S."/>
            <person name="Jogler C."/>
        </authorList>
    </citation>
    <scope>NUCLEOTIDE SEQUENCE [LARGE SCALE GENOMIC DNA]</scope>
    <source>
        <strain evidence="6 7">NH11</strain>
    </source>
</reference>
<evidence type="ECO:0000313" key="6">
    <source>
        <dbReference type="EMBL" id="APZ92717.1"/>
    </source>
</evidence>
<dbReference type="Pfam" id="PF00326">
    <property type="entry name" value="Peptidase_S9"/>
    <property type="match status" value="1"/>
</dbReference>
<dbReference type="InterPro" id="IPR001375">
    <property type="entry name" value="Peptidase_S9_cat"/>
</dbReference>
<dbReference type="EMBL" id="CP017641">
    <property type="protein sequence ID" value="APZ92717.1"/>
    <property type="molecule type" value="Genomic_DNA"/>
</dbReference>
<feature type="compositionally biased region" description="Polar residues" evidence="1">
    <location>
        <begin position="273"/>
        <end position="284"/>
    </location>
</feature>
<evidence type="ECO:0000259" key="3">
    <source>
        <dbReference type="Pfam" id="PF00326"/>
    </source>
</evidence>
<dbReference type="SUPFAM" id="SSF82171">
    <property type="entry name" value="DPP6 N-terminal domain-like"/>
    <property type="match status" value="1"/>
</dbReference>
<feature type="domain" description="von Hippel-Lindau disease tumour suppressor beta" evidence="5">
    <location>
        <begin position="168"/>
        <end position="208"/>
    </location>
</feature>
<evidence type="ECO:0000259" key="4">
    <source>
        <dbReference type="Pfam" id="PF00930"/>
    </source>
</evidence>
<feature type="chain" id="PRO_5012162169" evidence="2">
    <location>
        <begin position="27"/>
        <end position="860"/>
    </location>
</feature>
<dbReference type="InterPro" id="IPR024053">
    <property type="entry name" value="VHL_beta_dom"/>
</dbReference>
<evidence type="ECO:0000259" key="5">
    <source>
        <dbReference type="Pfam" id="PF01847"/>
    </source>
</evidence>
<dbReference type="Pfam" id="PF01847">
    <property type="entry name" value="VHL"/>
    <property type="match status" value="1"/>
</dbReference>
<dbReference type="RefSeq" id="WP_077024303.1">
    <property type="nucleotide sequence ID" value="NZ_CP017641.1"/>
</dbReference>
<protein>
    <submittedName>
        <fullName evidence="6">Prolyl tripeptidyl peptidase</fullName>
        <ecNumber evidence="6">3.4.14.12</ecNumber>
    </submittedName>
</protein>
<dbReference type="InterPro" id="IPR029058">
    <property type="entry name" value="AB_hydrolase_fold"/>
</dbReference>
<keyword evidence="2" id="KW-0732">Signal</keyword>
<dbReference type="InterPro" id="IPR050278">
    <property type="entry name" value="Serine_Prot_S9B/DPPIV"/>
</dbReference>
<feature type="region of interest" description="Disordered" evidence="1">
    <location>
        <begin position="273"/>
        <end position="306"/>
    </location>
</feature>
<dbReference type="SUPFAM" id="SSF53474">
    <property type="entry name" value="alpha/beta-Hydrolases"/>
    <property type="match status" value="1"/>
</dbReference>
<dbReference type="Gene3D" id="2.140.10.30">
    <property type="entry name" value="Dipeptidylpeptidase IV, N-terminal domain"/>
    <property type="match status" value="1"/>
</dbReference>
<dbReference type="Gene3D" id="3.40.50.1820">
    <property type="entry name" value="alpha/beta hydrolase"/>
    <property type="match status" value="1"/>
</dbReference>
<feature type="signal peptide" evidence="2">
    <location>
        <begin position="1"/>
        <end position="26"/>
    </location>
</feature>
<gene>
    <name evidence="6" type="primary">ptpA</name>
    <name evidence="6" type="ORF">Fuma_02329</name>
</gene>
<dbReference type="InterPro" id="IPR002469">
    <property type="entry name" value="Peptidase_S9B_N"/>
</dbReference>
<proteinExistence type="predicted"/>
<dbReference type="PANTHER" id="PTHR11731">
    <property type="entry name" value="PROTEASE FAMILY S9B,C DIPEPTIDYL-PEPTIDASE IV-RELATED"/>
    <property type="match status" value="1"/>
</dbReference>
<dbReference type="Pfam" id="PF00930">
    <property type="entry name" value="DPPIV_N"/>
    <property type="match status" value="1"/>
</dbReference>
<organism evidence="6 7">
    <name type="scientific">Fuerstiella marisgermanici</name>
    <dbReference type="NCBI Taxonomy" id="1891926"/>
    <lineage>
        <taxon>Bacteria</taxon>
        <taxon>Pseudomonadati</taxon>
        <taxon>Planctomycetota</taxon>
        <taxon>Planctomycetia</taxon>
        <taxon>Planctomycetales</taxon>
        <taxon>Planctomycetaceae</taxon>
        <taxon>Fuerstiella</taxon>
    </lineage>
</organism>
<name>A0A1P8WFA9_9PLAN</name>
<dbReference type="Proteomes" id="UP000187735">
    <property type="component" value="Chromosome"/>
</dbReference>
<keyword evidence="6" id="KW-0378">Hydrolase</keyword>
<dbReference type="KEGG" id="fmr:Fuma_02329"/>
<sequence length="860" mass="96110" precursor="true">MSNVKISCSIAIAIFSFSLLMTPARAQSPRVFRDDVQPQWFDGNSKFWYRIRLAENQTEFVLVDTVAGTRKPAFDHQRVAAAIGEATSTKLAPGKLPVQSLEFAHDLSSVLLQGRNGSWRLNLKSNTVAPIEQHSADTGTAFFLPVRKSVDRGGDLELKITNELDSPVQLIWIDRNGRPVGYGSIASRGMRAQHTFVGHVWLLQNAKGAPLAAFEATANAVEIILNKESLAAVKKSSSPAEPKRRRRRGRPSAAISPDGRWKAFVREDNLWLTETPSATPSAEGNESADTERQLTTDATPGDSFSKDASRARLVQMAYELANPPAETPDVHWSPTADHVLAFQTDRVTERRVHYVESSPADQLDPKLNSYPYAKPGDKLPTPRPRLFHVETGEEIAVATDLFPNPFELKFLKWSDSGDRFWLLYNERGHQNLRVLEVLADDGTVRAIVDEHSDTFIHYSTAGKFVLEWLDDGNLLWASERSGWNHLYRYSVSTGDVANTVTSGNWNVRRIEKIDQDAGVVWFYAVGAVADQDPYHEHFCKVHLDGSGFTVLTEGDGTHEVKFSPDRTYFLDKYSRVDLPPVAELRRSDDGSLVTKLETADASQVIAARGSLPIRFTAKGRDGKTDIWGIIHRPVEFNEDQAYPIVENIYAGPHDHHVPKAFRSSYRHQHEIADRGIVVVQIDGMGTAWRSKKFHDVCFQNLKDAGLPDRIAWMKAAAKKFTWIDAGRVGIYGGSAGGQNAMAALLWHGNFYKAAVADCGCHDNRMDKLWWNEQWMGWPVDDHYAVNSNSENASRLQGRLMLVVGELDRNVDPASTTQVVRQLIKANKDFDFLLMPGVGHGACERPYASRRRATFLAENLR</sequence>
<dbReference type="EC" id="3.4.14.12" evidence="6"/>
<accession>A0A1P8WFA9</accession>
<dbReference type="OrthoDB" id="9812921at2"/>
<feature type="region of interest" description="Disordered" evidence="1">
    <location>
        <begin position="232"/>
        <end position="258"/>
    </location>
</feature>
<evidence type="ECO:0000256" key="1">
    <source>
        <dbReference type="SAM" id="MobiDB-lite"/>
    </source>
</evidence>
<feature type="domain" description="Peptidase S9 prolyl oligopeptidase catalytic" evidence="3">
    <location>
        <begin position="667"/>
        <end position="858"/>
    </location>
</feature>
<dbReference type="GO" id="GO:0008236">
    <property type="term" value="F:serine-type peptidase activity"/>
    <property type="evidence" value="ECO:0007669"/>
    <property type="project" value="InterPro"/>
</dbReference>
<evidence type="ECO:0000313" key="7">
    <source>
        <dbReference type="Proteomes" id="UP000187735"/>
    </source>
</evidence>
<dbReference type="STRING" id="1891926.Fuma_02329"/>
<dbReference type="PANTHER" id="PTHR11731:SF118">
    <property type="entry name" value="BLR1971 PROTEIN"/>
    <property type="match status" value="1"/>
</dbReference>